<gene>
    <name evidence="3" type="primary">nat</name>
    <name evidence="3" type="ORF">Pan97_25870</name>
</gene>
<evidence type="ECO:0000256" key="2">
    <source>
        <dbReference type="RuleBase" id="RU003452"/>
    </source>
</evidence>
<dbReference type="EC" id="2.3.1.5" evidence="3"/>
<dbReference type="AlphaFoldDB" id="A0A518C8L9"/>
<dbReference type="Proteomes" id="UP000318626">
    <property type="component" value="Chromosome"/>
</dbReference>
<evidence type="ECO:0000256" key="1">
    <source>
        <dbReference type="ARBA" id="ARBA00006547"/>
    </source>
</evidence>
<dbReference type="PANTHER" id="PTHR11786:SF0">
    <property type="entry name" value="ARYLAMINE N-ACETYLTRANSFERASE 4-RELATED"/>
    <property type="match status" value="1"/>
</dbReference>
<dbReference type="EMBL" id="CP036289">
    <property type="protein sequence ID" value="QDU75554.1"/>
    <property type="molecule type" value="Genomic_DNA"/>
</dbReference>
<accession>A0A518C8L9</accession>
<dbReference type="SUPFAM" id="SSF54001">
    <property type="entry name" value="Cysteine proteinases"/>
    <property type="match status" value="1"/>
</dbReference>
<dbReference type="PRINTS" id="PR01543">
    <property type="entry name" value="ANATRNSFRASE"/>
</dbReference>
<dbReference type="InterPro" id="IPR001447">
    <property type="entry name" value="Arylamine_N-AcTrfase"/>
</dbReference>
<comment type="similarity">
    <text evidence="1 2">Belongs to the arylamine N-acetyltransferase family.</text>
</comment>
<keyword evidence="3" id="KW-0808">Transferase</keyword>
<keyword evidence="3" id="KW-0012">Acyltransferase</keyword>
<dbReference type="Pfam" id="PF00797">
    <property type="entry name" value="Acetyltransf_2"/>
    <property type="match status" value="1"/>
</dbReference>
<organism evidence="3 4">
    <name type="scientific">Bremerella volcania</name>
    <dbReference type="NCBI Taxonomy" id="2527984"/>
    <lineage>
        <taxon>Bacteria</taxon>
        <taxon>Pseudomonadati</taxon>
        <taxon>Planctomycetota</taxon>
        <taxon>Planctomycetia</taxon>
        <taxon>Pirellulales</taxon>
        <taxon>Pirellulaceae</taxon>
        <taxon>Bremerella</taxon>
    </lineage>
</organism>
<evidence type="ECO:0000313" key="4">
    <source>
        <dbReference type="Proteomes" id="UP000318626"/>
    </source>
</evidence>
<proteinExistence type="inferred from homology"/>
<dbReference type="Gene3D" id="3.30.2140.10">
    <property type="entry name" value="Arylamine N-acetyltransferase"/>
    <property type="match status" value="1"/>
</dbReference>
<dbReference type="InterPro" id="IPR038765">
    <property type="entry name" value="Papain-like_cys_pep_sf"/>
</dbReference>
<dbReference type="KEGG" id="bvo:Pan97_25870"/>
<dbReference type="Gene3D" id="2.40.128.150">
    <property type="entry name" value="Cysteine proteinases"/>
    <property type="match status" value="1"/>
</dbReference>
<keyword evidence="4" id="KW-1185">Reference proteome</keyword>
<protein>
    <submittedName>
        <fullName evidence="3">Arylamine N-acetyltransferase</fullName>
        <ecNumber evidence="3">2.3.1.5</ecNumber>
    </submittedName>
</protein>
<name>A0A518C8L9_9BACT</name>
<reference evidence="4" key="1">
    <citation type="submission" date="2019-02" db="EMBL/GenBank/DDBJ databases">
        <title>Deep-cultivation of Planctomycetes and their phenomic and genomic characterization uncovers novel biology.</title>
        <authorList>
            <person name="Wiegand S."/>
            <person name="Jogler M."/>
            <person name="Boedeker C."/>
            <person name="Pinto D."/>
            <person name="Vollmers J."/>
            <person name="Rivas-Marin E."/>
            <person name="Kohn T."/>
            <person name="Peeters S.H."/>
            <person name="Heuer A."/>
            <person name="Rast P."/>
            <person name="Oberbeckmann S."/>
            <person name="Bunk B."/>
            <person name="Jeske O."/>
            <person name="Meyerdierks A."/>
            <person name="Storesund J.E."/>
            <person name="Kallscheuer N."/>
            <person name="Luecker S."/>
            <person name="Lage O.M."/>
            <person name="Pohl T."/>
            <person name="Merkel B.J."/>
            <person name="Hornburger P."/>
            <person name="Mueller R.-W."/>
            <person name="Bruemmer F."/>
            <person name="Labrenz M."/>
            <person name="Spormann A.M."/>
            <person name="Op den Camp H."/>
            <person name="Overmann J."/>
            <person name="Amann R."/>
            <person name="Jetten M.S.M."/>
            <person name="Mascher T."/>
            <person name="Medema M.H."/>
            <person name="Devos D.P."/>
            <person name="Kaster A.-K."/>
            <person name="Ovreas L."/>
            <person name="Rohde M."/>
            <person name="Galperin M.Y."/>
            <person name="Jogler C."/>
        </authorList>
    </citation>
    <scope>NUCLEOTIDE SEQUENCE [LARGE SCALE GENOMIC DNA]</scope>
    <source>
        <strain evidence="4">Pan97</strain>
    </source>
</reference>
<dbReference type="PANTHER" id="PTHR11786">
    <property type="entry name" value="N-HYDROXYARYLAMINE O-ACETYLTRANSFERASE"/>
    <property type="match status" value="1"/>
</dbReference>
<dbReference type="GO" id="GO:0004060">
    <property type="term" value="F:arylamine N-acetyltransferase activity"/>
    <property type="evidence" value="ECO:0007669"/>
    <property type="project" value="UniProtKB-EC"/>
</dbReference>
<evidence type="ECO:0000313" key="3">
    <source>
        <dbReference type="EMBL" id="QDU75554.1"/>
    </source>
</evidence>
<sequence>MEKQSIMDQVASSQESVSDYVDLDAYFRRIGYEGPREATPAVLNDIVHAHVLTIPFENLDVLLGKPILLDPASLQKKLVHDRRGGYCFEQNGLLLLVLEAMGYDVAPISARVKLGYARGEITPRTHLVVRIEMDGSSWLADVGVGGLSPTAVLKLELDLPQKTPHETRRIVRDGDLTFHQALLAGQWEDVYQMTMEQMPLIDREVANWYTSTSPKSRFKNLLMVAKAAPSGVRLTMLNDEFSVRDANGKATKTPIGTQEEMLDLLAEHFGVELEGSDRANLPVIRG</sequence>